<dbReference type="SMART" id="SM00702">
    <property type="entry name" value="P4Hc"/>
    <property type="match status" value="1"/>
</dbReference>
<sequence>MDTSTLRFLLALVAYVTLGMIIGALIQLTVIGRLDESSGAMSSLTRISDTNGSNLKLTKGVSNWNAEEAITLRIGYVKPEIISWSPRVILFHNFLSVEECDYLISIAKPYLRLSNVVNKTTGKGMRSKVRTSSGMFLMAEDRKYPTIQAIEKRISVYSHVPVENGEFMQVTRYEKNQYYKPHYDYFEDSFNLNRGGQRVATMLMYLSDGVEGGETYFPEVTNAPAVCTRPHLSGLHILVEPTTNELFGGTGECSCGGKIFTGICVKPVKGNALLFWNMGLDGQSDPRSLHGGCEVFVGNVWTNFNINSNKESHFDYHSLHLNVAHGNMK</sequence>
<evidence type="ECO:0000256" key="2">
    <source>
        <dbReference type="ARBA" id="ARBA00004648"/>
    </source>
</evidence>
<dbReference type="InterPro" id="IPR045054">
    <property type="entry name" value="P4HA-like"/>
</dbReference>
<dbReference type="Pfam" id="PF13640">
    <property type="entry name" value="2OG-FeII_Oxy_3"/>
    <property type="match status" value="1"/>
</dbReference>
<keyword evidence="7" id="KW-0408">Iron</keyword>
<evidence type="ECO:0000256" key="1">
    <source>
        <dbReference type="ARBA" id="ARBA00001961"/>
    </source>
</evidence>
<evidence type="ECO:0000313" key="12">
    <source>
        <dbReference type="Proteomes" id="UP001632038"/>
    </source>
</evidence>
<organism evidence="11 12">
    <name type="scientific">Castilleja foliolosa</name>
    <dbReference type="NCBI Taxonomy" id="1961234"/>
    <lineage>
        <taxon>Eukaryota</taxon>
        <taxon>Viridiplantae</taxon>
        <taxon>Streptophyta</taxon>
        <taxon>Embryophyta</taxon>
        <taxon>Tracheophyta</taxon>
        <taxon>Spermatophyta</taxon>
        <taxon>Magnoliopsida</taxon>
        <taxon>eudicotyledons</taxon>
        <taxon>Gunneridae</taxon>
        <taxon>Pentapetalae</taxon>
        <taxon>asterids</taxon>
        <taxon>lamiids</taxon>
        <taxon>Lamiales</taxon>
        <taxon>Orobanchaceae</taxon>
        <taxon>Pedicularideae</taxon>
        <taxon>Castillejinae</taxon>
        <taxon>Castilleja</taxon>
    </lineage>
</organism>
<dbReference type="Gene3D" id="2.60.120.620">
    <property type="entry name" value="q2cbj1_9rhob like domain"/>
    <property type="match status" value="1"/>
</dbReference>
<dbReference type="Proteomes" id="UP001632038">
    <property type="component" value="Unassembled WGS sequence"/>
</dbReference>
<evidence type="ECO:0000313" key="11">
    <source>
        <dbReference type="EMBL" id="KAL3635032.1"/>
    </source>
</evidence>
<comment type="subcellular location">
    <subcellularLocation>
        <location evidence="2">Endoplasmic reticulum membrane</location>
        <topology evidence="2">Single-pass type II membrane protein</topology>
    </subcellularLocation>
</comment>
<dbReference type="InterPro" id="IPR006620">
    <property type="entry name" value="Pro_4_hyd_alph"/>
</dbReference>
<evidence type="ECO:0000256" key="9">
    <source>
        <dbReference type="SAM" id="Phobius"/>
    </source>
</evidence>
<dbReference type="PANTHER" id="PTHR10869:SF42">
    <property type="entry name" value="PROLYL 4-HYDROXYLASE 1"/>
    <property type="match status" value="1"/>
</dbReference>
<keyword evidence="5" id="KW-0735">Signal-anchor</keyword>
<evidence type="ECO:0000259" key="10">
    <source>
        <dbReference type="PROSITE" id="PS51471"/>
    </source>
</evidence>
<feature type="transmembrane region" description="Helical" evidence="9">
    <location>
        <begin position="6"/>
        <end position="31"/>
    </location>
</feature>
<keyword evidence="9" id="KW-0472">Membrane</keyword>
<dbReference type="InterPro" id="IPR044862">
    <property type="entry name" value="Pro_4_hyd_alph_FE2OG_OXY"/>
</dbReference>
<evidence type="ECO:0000256" key="8">
    <source>
        <dbReference type="ARBA" id="ARBA00049169"/>
    </source>
</evidence>
<keyword evidence="4" id="KW-0223">Dioxygenase</keyword>
<keyword evidence="12" id="KW-1185">Reference proteome</keyword>
<protein>
    <recommendedName>
        <fullName evidence="10">Fe2OG dioxygenase domain-containing protein</fullName>
    </recommendedName>
</protein>
<dbReference type="GO" id="GO:0005789">
    <property type="term" value="C:endoplasmic reticulum membrane"/>
    <property type="evidence" value="ECO:0007669"/>
    <property type="project" value="UniProtKB-SubCell"/>
</dbReference>
<evidence type="ECO:0000256" key="5">
    <source>
        <dbReference type="ARBA" id="ARBA00022968"/>
    </source>
</evidence>
<dbReference type="PROSITE" id="PS51471">
    <property type="entry name" value="FE2OG_OXY"/>
    <property type="match status" value="1"/>
</dbReference>
<evidence type="ECO:0000256" key="3">
    <source>
        <dbReference type="ARBA" id="ARBA00022723"/>
    </source>
</evidence>
<dbReference type="PANTHER" id="PTHR10869">
    <property type="entry name" value="PROLYL 4-HYDROXYLASE ALPHA SUBUNIT"/>
    <property type="match status" value="1"/>
</dbReference>
<comment type="cofactor">
    <cofactor evidence="1">
        <name>L-ascorbate</name>
        <dbReference type="ChEBI" id="CHEBI:38290"/>
    </cofactor>
</comment>
<evidence type="ECO:0000256" key="7">
    <source>
        <dbReference type="ARBA" id="ARBA00023004"/>
    </source>
</evidence>
<dbReference type="GO" id="GO:0004656">
    <property type="term" value="F:procollagen-proline 4-dioxygenase activity"/>
    <property type="evidence" value="ECO:0007669"/>
    <property type="project" value="UniProtKB-EC"/>
</dbReference>
<dbReference type="EMBL" id="JAVIJP010000028">
    <property type="protein sequence ID" value="KAL3635032.1"/>
    <property type="molecule type" value="Genomic_DNA"/>
</dbReference>
<dbReference type="FunFam" id="2.60.120.620:FF:000015">
    <property type="entry name" value="Prolyl 4-hydroxylase 1"/>
    <property type="match status" value="1"/>
</dbReference>
<comment type="catalytic activity">
    <reaction evidence="8">
        <text>L-prolyl-[collagen] + 2-oxoglutarate + O2 = trans-4-hydroxy-L-prolyl-[collagen] + succinate + CO2</text>
        <dbReference type="Rhea" id="RHEA:18945"/>
        <dbReference type="Rhea" id="RHEA-COMP:11676"/>
        <dbReference type="Rhea" id="RHEA-COMP:11680"/>
        <dbReference type="ChEBI" id="CHEBI:15379"/>
        <dbReference type="ChEBI" id="CHEBI:16526"/>
        <dbReference type="ChEBI" id="CHEBI:16810"/>
        <dbReference type="ChEBI" id="CHEBI:30031"/>
        <dbReference type="ChEBI" id="CHEBI:50342"/>
        <dbReference type="ChEBI" id="CHEBI:61965"/>
        <dbReference type="EC" id="1.14.11.2"/>
    </reaction>
</comment>
<keyword evidence="3" id="KW-0479">Metal-binding</keyword>
<keyword evidence="9" id="KW-1133">Transmembrane helix</keyword>
<keyword evidence="9" id="KW-0812">Transmembrane</keyword>
<name>A0ABD3CZY4_9LAMI</name>
<dbReference type="GO" id="GO:0046872">
    <property type="term" value="F:metal ion binding"/>
    <property type="evidence" value="ECO:0007669"/>
    <property type="project" value="UniProtKB-KW"/>
</dbReference>
<feature type="domain" description="Fe2OG dioxygenase" evidence="10">
    <location>
        <begin position="164"/>
        <end position="312"/>
    </location>
</feature>
<reference evidence="12" key="1">
    <citation type="journal article" date="2024" name="IScience">
        <title>Strigolactones Initiate the Formation of Haustorium-like Structures in Castilleja.</title>
        <authorList>
            <person name="Buerger M."/>
            <person name="Peterson D."/>
            <person name="Chory J."/>
        </authorList>
    </citation>
    <scope>NUCLEOTIDE SEQUENCE [LARGE SCALE GENOMIC DNA]</scope>
</reference>
<evidence type="ECO:0000256" key="4">
    <source>
        <dbReference type="ARBA" id="ARBA00022964"/>
    </source>
</evidence>
<keyword evidence="6" id="KW-0560">Oxidoreductase</keyword>
<dbReference type="InterPro" id="IPR005123">
    <property type="entry name" value="Oxoglu/Fe-dep_dioxygenase_dom"/>
</dbReference>
<accession>A0ABD3CZY4</accession>
<comment type="caution">
    <text evidence="11">The sequence shown here is derived from an EMBL/GenBank/DDBJ whole genome shotgun (WGS) entry which is preliminary data.</text>
</comment>
<proteinExistence type="predicted"/>
<evidence type="ECO:0000256" key="6">
    <source>
        <dbReference type="ARBA" id="ARBA00023002"/>
    </source>
</evidence>
<gene>
    <name evidence="11" type="ORF">CASFOL_022086</name>
</gene>
<dbReference type="AlphaFoldDB" id="A0ABD3CZY4"/>